<dbReference type="EMBL" id="CP006986">
    <property type="protein sequence ID" value="AIC27403.1"/>
    <property type="molecule type" value="Genomic_DNA"/>
</dbReference>
<dbReference type="KEGG" id="rei:IE4771_CH02296"/>
<evidence type="ECO:0000313" key="2">
    <source>
        <dbReference type="Proteomes" id="UP000027180"/>
    </source>
</evidence>
<dbReference type="InterPro" id="IPR014598">
    <property type="entry name" value="UCP035865"/>
</dbReference>
<dbReference type="HOGENOM" id="CLU_035493_0_0_5"/>
<sequence>MKGTRGNRVQVLGRRVIVEAFLRWIETAKTGDRARAANALGRAYLQSQMSAEERAAAEMAMTFLLDDPSPRVRLALAEAVAWSPDAPRSLVLSLAADQPEIACHAVTCSPLLTDADLVDLAARGNGATRMLIAARARVTRPVSAALAEVGDKEELLCLLENEGAVISSLSLKRIAERLGDCCDIRNLLLERSDLPADARQLLTQHVSNALVGLPLVQAAIGLQRLQRISREATEAAIVSIAGDIAPREIPDLVEHLRLNGRLTPSFLMHALCCGKLDFFAGAIVDLTGCGERRVRAILATGRMHAVRALYESAGLPRDISVIFVEATLLWREAARKAPGSVLGTVCGRLLEKFRHHDGAHAAVGELLDMVEKLHVAEQRQSARVYAALAAA</sequence>
<evidence type="ECO:0000313" key="1">
    <source>
        <dbReference type="EMBL" id="AIC27403.1"/>
    </source>
</evidence>
<dbReference type="Pfam" id="PF10098">
    <property type="entry name" value="DUF2336"/>
    <property type="match status" value="1"/>
</dbReference>
<reference evidence="1 2" key="1">
    <citation type="submission" date="2013-12" db="EMBL/GenBank/DDBJ databases">
        <title>Complete genome sequence of Rhizobium etli bv. mimosae IE4771.</title>
        <authorList>
            <person name="Bustos P."/>
            <person name="Santamaria R.I."/>
            <person name="Lozano L."/>
            <person name="Ormeno-Orrillo E."/>
            <person name="Rogel M.A."/>
            <person name="Romero D."/>
            <person name="Cevallos M.A."/>
            <person name="Martinez-Romero E."/>
            <person name="Gonzalez V."/>
        </authorList>
    </citation>
    <scope>NUCLEOTIDE SEQUENCE [LARGE SCALE GENOMIC DNA]</scope>
    <source>
        <strain evidence="1 2">IE4771</strain>
    </source>
</reference>
<evidence type="ECO:0008006" key="3">
    <source>
        <dbReference type="Google" id="ProtNLM"/>
    </source>
</evidence>
<accession>A0A060HWR4</accession>
<dbReference type="InterPro" id="IPR019285">
    <property type="entry name" value="DUF2336"/>
</dbReference>
<dbReference type="PIRSF" id="PIRSF035865">
    <property type="entry name" value="UCP035865"/>
    <property type="match status" value="1"/>
</dbReference>
<proteinExistence type="predicted"/>
<name>A0A060HWR4_RHIET</name>
<dbReference type="AlphaFoldDB" id="A0A060HWR4"/>
<gene>
    <name evidence="1" type="ORF">IE4771_CH02296</name>
</gene>
<dbReference type="Proteomes" id="UP000027180">
    <property type="component" value="Chromosome"/>
</dbReference>
<protein>
    <recommendedName>
        <fullName evidence="3">DUF2336 domain-containing protein</fullName>
    </recommendedName>
</protein>
<organism evidence="1 2">
    <name type="scientific">Rhizobium etli bv. mimosae str. IE4771</name>
    <dbReference type="NCBI Taxonomy" id="1432050"/>
    <lineage>
        <taxon>Bacteria</taxon>
        <taxon>Pseudomonadati</taxon>
        <taxon>Pseudomonadota</taxon>
        <taxon>Alphaproteobacteria</taxon>
        <taxon>Hyphomicrobiales</taxon>
        <taxon>Rhizobiaceae</taxon>
        <taxon>Rhizobium/Agrobacterium group</taxon>
        <taxon>Rhizobium</taxon>
    </lineage>
</organism>